<proteinExistence type="predicted"/>
<reference evidence="2 3" key="1">
    <citation type="journal article" date="2014" name="Int. J. Syst. Evol. Microbiol.">
        <title>Carboxylicivirga gen. nov. in the family Marinilabiliaceae with two novel species, Carboxylicivirga mesophila sp. nov. and Carboxylicivirga taeanensis sp. nov., and reclassification of Cytophaga fermentans as Saccharicrinis fermentans gen. nov., comb. nov.</title>
        <authorList>
            <person name="Yang S.H."/>
            <person name="Seo H.S."/>
            <person name="Woo J.H."/>
            <person name="Oh H.M."/>
            <person name="Jang H."/>
            <person name="Lee J.H."/>
            <person name="Kim S.J."/>
            <person name="Kwon K.K."/>
        </authorList>
    </citation>
    <scope>NUCLEOTIDE SEQUENCE [LARGE SCALE GENOMIC DNA]</scope>
    <source>
        <strain evidence="2 3">JCM 18290</strain>
    </source>
</reference>
<keyword evidence="3" id="KW-1185">Reference proteome</keyword>
<dbReference type="RefSeq" id="WP_212226538.1">
    <property type="nucleotide sequence ID" value="NZ_JAGUCN010000004.1"/>
</dbReference>
<evidence type="ECO:0000313" key="2">
    <source>
        <dbReference type="EMBL" id="MBS2210843.1"/>
    </source>
</evidence>
<keyword evidence="1" id="KW-0175">Coiled coil</keyword>
<sequence>MNMEDLRLNIQIENLIKSRAELNQALIKLLREIDAMNKKGRVPDEEKLSEIRKVIL</sequence>
<name>A0ABS5K8X1_9BACT</name>
<evidence type="ECO:0000256" key="1">
    <source>
        <dbReference type="SAM" id="Coils"/>
    </source>
</evidence>
<dbReference type="Proteomes" id="UP000721861">
    <property type="component" value="Unassembled WGS sequence"/>
</dbReference>
<protein>
    <submittedName>
        <fullName evidence="2">Uncharacterized protein</fullName>
    </submittedName>
</protein>
<organism evidence="2 3">
    <name type="scientific">Carboxylicivirga mesophila</name>
    <dbReference type="NCBI Taxonomy" id="1166478"/>
    <lineage>
        <taxon>Bacteria</taxon>
        <taxon>Pseudomonadati</taxon>
        <taxon>Bacteroidota</taxon>
        <taxon>Bacteroidia</taxon>
        <taxon>Marinilabiliales</taxon>
        <taxon>Marinilabiliaceae</taxon>
        <taxon>Carboxylicivirga</taxon>
    </lineage>
</organism>
<feature type="coiled-coil region" evidence="1">
    <location>
        <begin position="12"/>
        <end position="39"/>
    </location>
</feature>
<dbReference type="EMBL" id="JAGUCN010000004">
    <property type="protein sequence ID" value="MBS2210843.1"/>
    <property type="molecule type" value="Genomic_DNA"/>
</dbReference>
<accession>A0ABS5K8X1</accession>
<gene>
    <name evidence="2" type="ORF">KEM09_05505</name>
</gene>
<comment type="caution">
    <text evidence="2">The sequence shown here is derived from an EMBL/GenBank/DDBJ whole genome shotgun (WGS) entry which is preliminary data.</text>
</comment>
<evidence type="ECO:0000313" key="3">
    <source>
        <dbReference type="Proteomes" id="UP000721861"/>
    </source>
</evidence>